<organism evidence="2 3">
    <name type="scientific">Desulfuromonas soudanensis</name>
    <dbReference type="NCBI Taxonomy" id="1603606"/>
    <lineage>
        <taxon>Bacteria</taxon>
        <taxon>Pseudomonadati</taxon>
        <taxon>Thermodesulfobacteriota</taxon>
        <taxon>Desulfuromonadia</taxon>
        <taxon>Desulfuromonadales</taxon>
        <taxon>Desulfuromonadaceae</taxon>
        <taxon>Desulfuromonas</taxon>
    </lineage>
</organism>
<dbReference type="Proteomes" id="UP000057158">
    <property type="component" value="Chromosome"/>
</dbReference>
<keyword evidence="2" id="KW-0255">Endonuclease</keyword>
<keyword evidence="3" id="KW-1185">Reference proteome</keyword>
<dbReference type="AlphaFoldDB" id="A0A0M3QGE3"/>
<dbReference type="GO" id="GO:0004519">
    <property type="term" value="F:endonuclease activity"/>
    <property type="evidence" value="ECO:0007669"/>
    <property type="project" value="UniProtKB-KW"/>
</dbReference>
<accession>A0A0M3QGE3</accession>
<dbReference type="STRING" id="1603606.DSOUD_3104"/>
<dbReference type="Pfam" id="PF14279">
    <property type="entry name" value="HNH_5"/>
    <property type="match status" value="1"/>
</dbReference>
<proteinExistence type="predicted"/>
<sequence>MDFCVEVSEDEMRREREKARELRKSQWWKNRIASGICHYCGGNFPPKELTLDHILPIVRGGKSSRGNCVASCKACNSRKQHLLPVEWEEFLTGQDKKD</sequence>
<protein>
    <submittedName>
        <fullName evidence="2">HNH endonuclease</fullName>
    </submittedName>
</protein>
<keyword evidence="2" id="KW-0540">Nuclease</keyword>
<evidence type="ECO:0000259" key="1">
    <source>
        <dbReference type="SMART" id="SM00507"/>
    </source>
</evidence>
<name>A0A0M3QGE3_9BACT</name>
<dbReference type="EMBL" id="CP010802">
    <property type="protein sequence ID" value="ALC17829.1"/>
    <property type="molecule type" value="Genomic_DNA"/>
</dbReference>
<dbReference type="InterPro" id="IPR052892">
    <property type="entry name" value="NA-targeting_endonuclease"/>
</dbReference>
<dbReference type="KEGG" id="des:DSOUD_3104"/>
<evidence type="ECO:0000313" key="2">
    <source>
        <dbReference type="EMBL" id="ALC17829.1"/>
    </source>
</evidence>
<dbReference type="PANTHER" id="PTHR33877:SF1">
    <property type="entry name" value="TYPE IV METHYL-DIRECTED RESTRICTION ENZYME ECOKMCRA"/>
    <property type="match status" value="1"/>
</dbReference>
<dbReference type="PATRIC" id="fig|1603606.3.peg.3350"/>
<dbReference type="Gene3D" id="1.10.30.50">
    <property type="match status" value="1"/>
</dbReference>
<reference evidence="2 3" key="1">
    <citation type="submission" date="2015-07" db="EMBL/GenBank/DDBJ databases">
        <title>Isolation and Genomic Characterization of a Novel Halophilic Metal-Reducing Deltaproteobacterium from the Deep Subsurface.</title>
        <authorList>
            <person name="Badalamenti J.P."/>
            <person name="Summers Z.M."/>
            <person name="Gralnick J.A."/>
            <person name="Bond D.R."/>
        </authorList>
    </citation>
    <scope>NUCLEOTIDE SEQUENCE [LARGE SCALE GENOMIC DNA]</scope>
    <source>
        <strain evidence="2 3">WTL</strain>
    </source>
</reference>
<dbReference type="OrthoDB" id="9802901at2"/>
<gene>
    <name evidence="2" type="ORF">DSOUD_3104</name>
</gene>
<dbReference type="SMART" id="SM00507">
    <property type="entry name" value="HNHc"/>
    <property type="match status" value="1"/>
</dbReference>
<dbReference type="InterPro" id="IPR029471">
    <property type="entry name" value="HNH_5"/>
</dbReference>
<dbReference type="CDD" id="cd00085">
    <property type="entry name" value="HNHc"/>
    <property type="match status" value="1"/>
</dbReference>
<keyword evidence="2" id="KW-0378">Hydrolase</keyword>
<dbReference type="PANTHER" id="PTHR33877">
    <property type="entry name" value="SLL1193 PROTEIN"/>
    <property type="match status" value="1"/>
</dbReference>
<feature type="domain" description="HNH nuclease" evidence="1">
    <location>
        <begin position="26"/>
        <end position="77"/>
    </location>
</feature>
<dbReference type="InterPro" id="IPR003615">
    <property type="entry name" value="HNH_nuc"/>
</dbReference>
<evidence type="ECO:0000313" key="3">
    <source>
        <dbReference type="Proteomes" id="UP000057158"/>
    </source>
</evidence>
<dbReference type="RefSeq" id="WP_053551811.1">
    <property type="nucleotide sequence ID" value="NZ_CP010802.1"/>
</dbReference>